<dbReference type="InterPro" id="IPR000178">
    <property type="entry name" value="TF_IF2_bacterial-like"/>
</dbReference>
<dbReference type="STRING" id="1802579.A2310_07170"/>
<dbReference type="Pfam" id="PF11987">
    <property type="entry name" value="IF-2"/>
    <property type="match status" value="1"/>
</dbReference>
<dbReference type="InterPro" id="IPR053905">
    <property type="entry name" value="EF-G-like_DII"/>
</dbReference>
<evidence type="ECO:0000256" key="1">
    <source>
        <dbReference type="ARBA" id="ARBA00004496"/>
    </source>
</evidence>
<dbReference type="SUPFAM" id="SSF52540">
    <property type="entry name" value="P-loop containing nucleoside triphosphate hydrolases"/>
    <property type="match status" value="1"/>
</dbReference>
<keyword evidence="8 10" id="KW-0342">GTP-binding</keyword>
<evidence type="ECO:0000313" key="14">
    <source>
        <dbReference type="EMBL" id="OGC22532.1"/>
    </source>
</evidence>
<comment type="caution">
    <text evidence="14">The sequence shown here is derived from an EMBL/GenBank/DDBJ whole genome shotgun (WGS) entry which is preliminary data.</text>
</comment>
<dbReference type="Pfam" id="PF00009">
    <property type="entry name" value="GTP_EFTU"/>
    <property type="match status" value="1"/>
</dbReference>
<dbReference type="EMBL" id="MEUB01000027">
    <property type="protein sequence ID" value="OGC22532.1"/>
    <property type="molecule type" value="Genomic_DNA"/>
</dbReference>
<dbReference type="Gene3D" id="3.40.50.10050">
    <property type="entry name" value="Translation initiation factor IF- 2, domain 3"/>
    <property type="match status" value="1"/>
</dbReference>
<dbReference type="FunFam" id="2.40.30.10:FF:000008">
    <property type="entry name" value="Translation initiation factor IF-2"/>
    <property type="match status" value="1"/>
</dbReference>
<evidence type="ECO:0000256" key="4">
    <source>
        <dbReference type="ARBA" id="ARBA00022490"/>
    </source>
</evidence>
<evidence type="ECO:0000259" key="13">
    <source>
        <dbReference type="PROSITE" id="PS51722"/>
    </source>
</evidence>
<evidence type="ECO:0000256" key="3">
    <source>
        <dbReference type="ARBA" id="ARBA00020675"/>
    </source>
</evidence>
<proteinExistence type="inferred from homology"/>
<dbReference type="FunFam" id="3.40.50.10050:FF:000001">
    <property type="entry name" value="Translation initiation factor IF-2"/>
    <property type="match status" value="1"/>
</dbReference>
<dbReference type="InterPro" id="IPR036925">
    <property type="entry name" value="TIF_IF2_dom3_sf"/>
</dbReference>
<keyword evidence="7 10" id="KW-0648">Protein biosynthesis</keyword>
<dbReference type="SUPFAM" id="SSF52156">
    <property type="entry name" value="Initiation factor IF2/eIF5b, domain 3"/>
    <property type="match status" value="1"/>
</dbReference>
<feature type="binding site" evidence="10">
    <location>
        <begin position="250"/>
        <end position="254"/>
    </location>
    <ligand>
        <name>GTP</name>
        <dbReference type="ChEBI" id="CHEBI:37565"/>
    </ligand>
</feature>
<reference evidence="14 15" key="1">
    <citation type="journal article" date="2016" name="Nat. Commun.">
        <title>Thousands of microbial genomes shed light on interconnected biogeochemical processes in an aquifer system.</title>
        <authorList>
            <person name="Anantharaman K."/>
            <person name="Brown C.T."/>
            <person name="Hug L.A."/>
            <person name="Sharon I."/>
            <person name="Castelle C.J."/>
            <person name="Probst A.J."/>
            <person name="Thomas B.C."/>
            <person name="Singh A."/>
            <person name="Wilkins M.J."/>
            <person name="Karaoz U."/>
            <person name="Brodie E.L."/>
            <person name="Williams K.H."/>
            <person name="Hubbard S.S."/>
            <person name="Banfield J.F."/>
        </authorList>
    </citation>
    <scope>NUCLEOTIDE SEQUENCE [LARGE SCALE GENOMIC DNA]</scope>
</reference>
<dbReference type="NCBIfam" id="TIGR00487">
    <property type="entry name" value="IF-2"/>
    <property type="match status" value="1"/>
</dbReference>
<keyword evidence="6 10" id="KW-0547">Nucleotide-binding</keyword>
<dbReference type="GO" id="GO:0005829">
    <property type="term" value="C:cytosol"/>
    <property type="evidence" value="ECO:0007669"/>
    <property type="project" value="TreeGrafter"/>
</dbReference>
<evidence type="ECO:0000256" key="9">
    <source>
        <dbReference type="ARBA" id="ARBA00025162"/>
    </source>
</evidence>
<evidence type="ECO:0000256" key="2">
    <source>
        <dbReference type="ARBA" id="ARBA00007733"/>
    </source>
</evidence>
<keyword evidence="5 10" id="KW-0396">Initiation factor</keyword>
<dbReference type="InterPro" id="IPR000795">
    <property type="entry name" value="T_Tr_GTP-bd_dom"/>
</dbReference>
<dbReference type="CDD" id="cd03702">
    <property type="entry name" value="IF2_mtIF2_II"/>
    <property type="match status" value="1"/>
</dbReference>
<comment type="similarity">
    <text evidence="2 10 11">Belongs to the TRAFAC class translation factor GTPase superfamily. Classic translation factor GTPase family. IF-2 subfamily.</text>
</comment>
<dbReference type="Gene3D" id="3.40.50.300">
    <property type="entry name" value="P-loop containing nucleotide triphosphate hydrolases"/>
    <property type="match status" value="1"/>
</dbReference>
<dbReference type="Pfam" id="PF03144">
    <property type="entry name" value="GTP_EFTU_D2"/>
    <property type="match status" value="1"/>
</dbReference>
<comment type="function">
    <text evidence="9 10 11">One of the essential components for the initiation of protein synthesis. Protects formylmethionyl-tRNA from spontaneous hydrolysis and promotes its binding to the 30S ribosomal subunits. Also involved in the hydrolysis of GTP during the formation of the 70S ribosomal complex.</text>
</comment>
<evidence type="ECO:0000256" key="7">
    <source>
        <dbReference type="ARBA" id="ARBA00022917"/>
    </source>
</evidence>
<dbReference type="InterPro" id="IPR015760">
    <property type="entry name" value="TIF_IF2"/>
</dbReference>
<dbReference type="GO" id="GO:0005525">
    <property type="term" value="F:GTP binding"/>
    <property type="evidence" value="ECO:0007669"/>
    <property type="project" value="UniProtKB-KW"/>
</dbReference>
<dbReference type="PROSITE" id="PS51722">
    <property type="entry name" value="G_TR_2"/>
    <property type="match status" value="1"/>
</dbReference>
<feature type="region of interest" description="G-domain" evidence="10">
    <location>
        <begin position="198"/>
        <end position="346"/>
    </location>
</feature>
<dbReference type="Pfam" id="PF04760">
    <property type="entry name" value="IF2_N"/>
    <property type="match status" value="2"/>
</dbReference>
<dbReference type="GO" id="GO:0003743">
    <property type="term" value="F:translation initiation factor activity"/>
    <property type="evidence" value="ECO:0007669"/>
    <property type="project" value="UniProtKB-UniRule"/>
</dbReference>
<dbReference type="SUPFAM" id="SSF50447">
    <property type="entry name" value="Translation proteins"/>
    <property type="match status" value="2"/>
</dbReference>
<evidence type="ECO:0000256" key="10">
    <source>
        <dbReference type="HAMAP-Rule" id="MF_00100"/>
    </source>
</evidence>
<dbReference type="InterPro" id="IPR005225">
    <property type="entry name" value="Small_GTP-bd"/>
</dbReference>
<dbReference type="PANTHER" id="PTHR43381">
    <property type="entry name" value="TRANSLATION INITIATION FACTOR IF-2-RELATED"/>
    <property type="match status" value="1"/>
</dbReference>
<dbReference type="FunFam" id="3.40.50.300:FF:000019">
    <property type="entry name" value="Translation initiation factor IF-2"/>
    <property type="match status" value="1"/>
</dbReference>
<comment type="subcellular location">
    <subcellularLocation>
        <location evidence="1 10 12">Cytoplasm</location>
    </subcellularLocation>
</comment>
<dbReference type="InterPro" id="IPR044145">
    <property type="entry name" value="IF2_II"/>
</dbReference>
<evidence type="ECO:0000313" key="15">
    <source>
        <dbReference type="Proteomes" id="UP000178417"/>
    </source>
</evidence>
<feature type="binding site" evidence="10">
    <location>
        <begin position="304"/>
        <end position="307"/>
    </location>
    <ligand>
        <name>GTP</name>
        <dbReference type="ChEBI" id="CHEBI:37565"/>
    </ligand>
</feature>
<dbReference type="Gene3D" id="1.10.10.2480">
    <property type="match status" value="1"/>
</dbReference>
<evidence type="ECO:0000256" key="11">
    <source>
        <dbReference type="RuleBase" id="RU000644"/>
    </source>
</evidence>
<dbReference type="InterPro" id="IPR006847">
    <property type="entry name" value="IF2_N"/>
</dbReference>
<evidence type="ECO:0000256" key="8">
    <source>
        <dbReference type="ARBA" id="ARBA00023134"/>
    </source>
</evidence>
<dbReference type="CDD" id="cd03692">
    <property type="entry name" value="mtIF2_IVc"/>
    <property type="match status" value="1"/>
</dbReference>
<feature type="binding site" evidence="10">
    <location>
        <begin position="204"/>
        <end position="211"/>
    </location>
    <ligand>
        <name>GTP</name>
        <dbReference type="ChEBI" id="CHEBI:37565"/>
    </ligand>
</feature>
<feature type="domain" description="Tr-type G" evidence="13">
    <location>
        <begin position="195"/>
        <end position="368"/>
    </location>
</feature>
<dbReference type="Gene3D" id="2.40.30.10">
    <property type="entry name" value="Translation factors"/>
    <property type="match status" value="2"/>
</dbReference>
<organism evidence="14 15">
    <name type="scientific">candidate division WOR-1 bacterium RIFOXYB2_FULL_37_13</name>
    <dbReference type="NCBI Taxonomy" id="1802579"/>
    <lineage>
        <taxon>Bacteria</taxon>
        <taxon>Bacillati</taxon>
        <taxon>Saganbacteria</taxon>
    </lineage>
</organism>
<evidence type="ECO:0000256" key="5">
    <source>
        <dbReference type="ARBA" id="ARBA00022540"/>
    </source>
</evidence>
<dbReference type="PROSITE" id="PS01176">
    <property type="entry name" value="IF2"/>
    <property type="match status" value="1"/>
</dbReference>
<evidence type="ECO:0000256" key="6">
    <source>
        <dbReference type="ARBA" id="ARBA00022741"/>
    </source>
</evidence>
<evidence type="ECO:0000256" key="12">
    <source>
        <dbReference type="RuleBase" id="RU000645"/>
    </source>
</evidence>
<dbReference type="InterPro" id="IPR023115">
    <property type="entry name" value="TIF_IF2_dom3"/>
</dbReference>
<dbReference type="InterPro" id="IPR027417">
    <property type="entry name" value="P-loop_NTPase"/>
</dbReference>
<dbReference type="CDD" id="cd01887">
    <property type="entry name" value="IF2_eIF5B"/>
    <property type="match status" value="1"/>
</dbReference>
<dbReference type="PANTHER" id="PTHR43381:SF5">
    <property type="entry name" value="TR-TYPE G DOMAIN-CONTAINING PROTEIN"/>
    <property type="match status" value="1"/>
</dbReference>
<dbReference type="HAMAP" id="MF_00100_B">
    <property type="entry name" value="IF_2_B"/>
    <property type="match status" value="1"/>
</dbReference>
<name>A0A1F4SQ10_UNCSA</name>
<keyword evidence="4 10" id="KW-0963">Cytoplasm</keyword>
<dbReference type="AlphaFoldDB" id="A0A1F4SQ10"/>
<gene>
    <name evidence="10" type="primary">infB</name>
    <name evidence="14" type="ORF">A2310_07170</name>
</gene>
<dbReference type="Pfam" id="PF22042">
    <property type="entry name" value="EF-G_D2"/>
    <property type="match status" value="1"/>
</dbReference>
<dbReference type="FunFam" id="2.40.30.10:FF:000054">
    <property type="entry name" value="Translation initiation factor IF-2"/>
    <property type="match status" value="1"/>
</dbReference>
<dbReference type="NCBIfam" id="TIGR00231">
    <property type="entry name" value="small_GTP"/>
    <property type="match status" value="1"/>
</dbReference>
<dbReference type="GO" id="GO:0003924">
    <property type="term" value="F:GTPase activity"/>
    <property type="evidence" value="ECO:0007669"/>
    <property type="project" value="UniProtKB-UniRule"/>
</dbReference>
<dbReference type="Proteomes" id="UP000178417">
    <property type="component" value="Unassembled WGS sequence"/>
</dbReference>
<accession>A0A1F4SQ10</accession>
<dbReference type="InterPro" id="IPR009000">
    <property type="entry name" value="Transl_B-barrel_sf"/>
</dbReference>
<sequence>MTQAKKIKVGVLAEELKKETKDLLVILKNLDIPAKTAASSIDKEAADIVREFVLSEVKPVVIKPSVAKELPEIKVANEVPVVVDQKQPNVSLPVLAQPAVPPVPVLPPKVKITVLSDGIVLKDFAEMLRLKSSDIIKELMMKGVFVTLNQKISADIAKELGLKFNYDVEIDVPAPKAQKGLESEILEEDLDKLQVRPPVVTIMGHVDHGKTKLLDAIRSTKVAESEAGGITQHIGAYQVKIKNRKITFLDTPGHEAFTALRARGAKITDIAVLVVAADDGVMPQTIEAIDHARAAGVPIIVAINKIDKVDANLDRVKQQLSEMGLQPEDWGGTTVTVPISAREKTGIDDLLEMILLVADMQEIKANPLGQAVGIVIESKLEKGRGPVASVLIKKGTIKVGDSFVVGATSGRVRALVSYDGKRLKEALPSTPVEIIGTSEVPVPGDILQVMDSEKEAKVVAERNRDKTKSTAARHHHTLEDFSNEVKEGEQADLNLIVKADVEGSLEALSASLKEINVSGRRVKIIHGAVGNIAESDVLLAEASEAFVIAFNVEVAPRAREISEAEGIEIKKYNIIYKLLDDVKSAMEGLLKPEYEEVKVGTAEVRETFKYSKVGVIAGCFVKSGKMVRGHGLRLSRDGEKIYEGKVESLKRFKEDVKEVGEGYECGIAVVGYENFKAGDIIETFEVREKTRK</sequence>
<protein>
    <recommendedName>
        <fullName evidence="3 10">Translation initiation factor IF-2</fullName>
    </recommendedName>
</protein>
<dbReference type="InterPro" id="IPR004161">
    <property type="entry name" value="EFTu-like_2"/>
</dbReference>